<protein>
    <submittedName>
        <fullName evidence="1">Uncharacterized protein</fullName>
    </submittedName>
</protein>
<reference evidence="1 2" key="1">
    <citation type="journal article" date="2019" name="Sci. Rep.">
        <title>Orb-weaving spider Araneus ventricosus genome elucidates the spidroin gene catalogue.</title>
        <authorList>
            <person name="Kono N."/>
            <person name="Nakamura H."/>
            <person name="Ohtoshi R."/>
            <person name="Moran D.A.P."/>
            <person name="Shinohara A."/>
            <person name="Yoshida Y."/>
            <person name="Fujiwara M."/>
            <person name="Mori M."/>
            <person name="Tomita M."/>
            <person name="Arakawa K."/>
        </authorList>
    </citation>
    <scope>NUCLEOTIDE SEQUENCE [LARGE SCALE GENOMIC DNA]</scope>
</reference>
<dbReference type="AlphaFoldDB" id="A0A4Y2THK4"/>
<dbReference type="Proteomes" id="UP000499080">
    <property type="component" value="Unassembled WGS sequence"/>
</dbReference>
<evidence type="ECO:0000313" key="1">
    <source>
        <dbReference type="EMBL" id="GBN98585.1"/>
    </source>
</evidence>
<organism evidence="1 2">
    <name type="scientific">Araneus ventricosus</name>
    <name type="common">Orbweaver spider</name>
    <name type="synonym">Epeira ventricosa</name>
    <dbReference type="NCBI Taxonomy" id="182803"/>
    <lineage>
        <taxon>Eukaryota</taxon>
        <taxon>Metazoa</taxon>
        <taxon>Ecdysozoa</taxon>
        <taxon>Arthropoda</taxon>
        <taxon>Chelicerata</taxon>
        <taxon>Arachnida</taxon>
        <taxon>Araneae</taxon>
        <taxon>Araneomorphae</taxon>
        <taxon>Entelegynae</taxon>
        <taxon>Araneoidea</taxon>
        <taxon>Araneidae</taxon>
        <taxon>Araneus</taxon>
    </lineage>
</organism>
<name>A0A4Y2THK4_ARAVE</name>
<keyword evidence="2" id="KW-1185">Reference proteome</keyword>
<evidence type="ECO:0000313" key="2">
    <source>
        <dbReference type="Proteomes" id="UP000499080"/>
    </source>
</evidence>
<dbReference type="EMBL" id="BGPR01027807">
    <property type="protein sequence ID" value="GBN98585.1"/>
    <property type="molecule type" value="Genomic_DNA"/>
</dbReference>
<dbReference type="OrthoDB" id="6432997at2759"/>
<comment type="caution">
    <text evidence="1">The sequence shown here is derived from an EMBL/GenBank/DDBJ whole genome shotgun (WGS) entry which is preliminary data.</text>
</comment>
<proteinExistence type="predicted"/>
<feature type="non-terminal residue" evidence="1">
    <location>
        <position position="52"/>
    </location>
</feature>
<sequence>MTRATPELPLPELIYIYFRSPTSSAAEGLRLLWNSLPDAFFSYEEMERTLRA</sequence>
<gene>
    <name evidence="1" type="ORF">AVEN_237274_1</name>
</gene>
<accession>A0A4Y2THK4</accession>